<proteinExistence type="predicted"/>
<feature type="compositionally biased region" description="Basic and acidic residues" evidence="1">
    <location>
        <begin position="1"/>
        <end position="12"/>
    </location>
</feature>
<feature type="compositionally biased region" description="Low complexity" evidence="1">
    <location>
        <begin position="14"/>
        <end position="42"/>
    </location>
</feature>
<dbReference type="Gene3D" id="3.40.630.30">
    <property type="match status" value="1"/>
</dbReference>
<gene>
    <name evidence="2" type="ORF">NPX13_g7787</name>
</gene>
<organism evidence="2 3">
    <name type="scientific">Xylaria arbuscula</name>
    <dbReference type="NCBI Taxonomy" id="114810"/>
    <lineage>
        <taxon>Eukaryota</taxon>
        <taxon>Fungi</taxon>
        <taxon>Dikarya</taxon>
        <taxon>Ascomycota</taxon>
        <taxon>Pezizomycotina</taxon>
        <taxon>Sordariomycetes</taxon>
        <taxon>Xylariomycetidae</taxon>
        <taxon>Xylariales</taxon>
        <taxon>Xylariaceae</taxon>
        <taxon>Xylaria</taxon>
    </lineage>
</organism>
<name>A0A9W8TK24_9PEZI</name>
<evidence type="ECO:0000313" key="3">
    <source>
        <dbReference type="Proteomes" id="UP001148614"/>
    </source>
</evidence>
<dbReference type="VEuPathDB" id="FungiDB:F4678DRAFT_194576"/>
<evidence type="ECO:0000256" key="1">
    <source>
        <dbReference type="SAM" id="MobiDB-lite"/>
    </source>
</evidence>
<dbReference type="AlphaFoldDB" id="A0A9W8TK24"/>
<evidence type="ECO:0000313" key="2">
    <source>
        <dbReference type="EMBL" id="KAJ3564601.1"/>
    </source>
</evidence>
<comment type="caution">
    <text evidence="2">The sequence shown here is derived from an EMBL/GenBank/DDBJ whole genome shotgun (WGS) entry which is preliminary data.</text>
</comment>
<keyword evidence="3" id="KW-1185">Reference proteome</keyword>
<dbReference type="Proteomes" id="UP001148614">
    <property type="component" value="Unassembled WGS sequence"/>
</dbReference>
<protein>
    <recommendedName>
        <fullName evidence="4">N-acetyltransferase domain-containing protein</fullName>
    </recommendedName>
</protein>
<reference evidence="2" key="1">
    <citation type="submission" date="2022-07" db="EMBL/GenBank/DDBJ databases">
        <title>Genome Sequence of Xylaria arbuscula.</title>
        <authorList>
            <person name="Buettner E."/>
        </authorList>
    </citation>
    <scope>NUCLEOTIDE SEQUENCE</scope>
    <source>
        <strain evidence="2">VT107</strain>
    </source>
</reference>
<accession>A0A9W8TK24</accession>
<dbReference type="EMBL" id="JANPWZ010001597">
    <property type="protein sequence ID" value="KAJ3564601.1"/>
    <property type="molecule type" value="Genomic_DNA"/>
</dbReference>
<feature type="region of interest" description="Disordered" evidence="1">
    <location>
        <begin position="1"/>
        <end position="55"/>
    </location>
</feature>
<dbReference type="InterPro" id="IPR016181">
    <property type="entry name" value="Acyl_CoA_acyltransferase"/>
</dbReference>
<evidence type="ECO:0008006" key="4">
    <source>
        <dbReference type="Google" id="ProtNLM"/>
    </source>
</evidence>
<dbReference type="CDD" id="cd04301">
    <property type="entry name" value="NAT_SF"/>
    <property type="match status" value="1"/>
</dbReference>
<sequence length="293" mass="32924">MTSSDCRYHHENTPSCSSSSSNSSSISPDPSSDISSLTPPISVEEEEVSKGSEQGRGLRYASMIRSASESDMQAIIDVETTSFPHVYTDVGHLMDCRRRELEGGYPCYRILTPASSELGHQTEIHGLVILESYLRSCREYHDTRTGEGFRLPANWPPDEKPAYSILMAAIRADPALLDEEFLFVSEICIHPLAREKGNGTKLMRHIADVADVLALKIIVLVEGSVSDAARQWAADEAEEVNTVELTELRAREQRTTIPFYGKLGYKKRAYFFWGRRGCAIPRIFYVMQYPAYR</sequence>
<dbReference type="SUPFAM" id="SSF55729">
    <property type="entry name" value="Acyl-CoA N-acyltransferases (Nat)"/>
    <property type="match status" value="1"/>
</dbReference>